<dbReference type="InterPro" id="IPR048519">
    <property type="entry name" value="Gfd2/YDR514C-like_C"/>
</dbReference>
<dbReference type="Proteomes" id="UP000258309">
    <property type="component" value="Unassembled WGS sequence"/>
</dbReference>
<dbReference type="Pfam" id="PF21762">
    <property type="entry name" value="DEDDh_C"/>
    <property type="match status" value="1"/>
</dbReference>
<keyword evidence="4" id="KW-1185">Reference proteome</keyword>
<feature type="domain" description="Gfd2/YDR514C-like C-terminal" evidence="2">
    <location>
        <begin position="286"/>
        <end position="479"/>
    </location>
</feature>
<dbReference type="PANTHER" id="PTHR28083:SF1">
    <property type="entry name" value="GOOD FOR FULL DBP5 ACTIVITY PROTEIN 2"/>
    <property type="match status" value="1"/>
</dbReference>
<feature type="region of interest" description="Disordered" evidence="1">
    <location>
        <begin position="516"/>
        <end position="571"/>
    </location>
</feature>
<dbReference type="Gene3D" id="3.30.420.10">
    <property type="entry name" value="Ribonuclease H-like superfamily/Ribonuclease H"/>
    <property type="match status" value="1"/>
</dbReference>
<reference evidence="3 4" key="1">
    <citation type="submission" date="2018-05" db="EMBL/GenBank/DDBJ databases">
        <title>Draft genome sequence of Scytalidium lignicola DSM 105466, a ubiquitous saprotrophic fungus.</title>
        <authorList>
            <person name="Buettner E."/>
            <person name="Gebauer A.M."/>
            <person name="Hofrichter M."/>
            <person name="Liers C."/>
            <person name="Kellner H."/>
        </authorList>
    </citation>
    <scope>NUCLEOTIDE SEQUENCE [LARGE SCALE GENOMIC DNA]</scope>
    <source>
        <strain evidence="3 4">DSM 105466</strain>
    </source>
</reference>
<accession>A0A3E2HNY5</accession>
<feature type="non-terminal residue" evidence="3">
    <location>
        <position position="571"/>
    </location>
</feature>
<name>A0A3E2HNY5_SCYLI</name>
<comment type="caution">
    <text evidence="3">The sequence shown here is derived from an EMBL/GenBank/DDBJ whole genome shotgun (WGS) entry which is preliminary data.</text>
</comment>
<gene>
    <name evidence="3" type="ORF">B7463_g1514</name>
</gene>
<evidence type="ECO:0000259" key="2">
    <source>
        <dbReference type="Pfam" id="PF21762"/>
    </source>
</evidence>
<proteinExistence type="predicted"/>
<dbReference type="SUPFAM" id="SSF53098">
    <property type="entry name" value="Ribonuclease H-like"/>
    <property type="match status" value="1"/>
</dbReference>
<dbReference type="PANTHER" id="PTHR28083">
    <property type="entry name" value="GOOD FOR FULL DBP5 ACTIVITY PROTEIN 2"/>
    <property type="match status" value="1"/>
</dbReference>
<dbReference type="EMBL" id="NCSJ02000016">
    <property type="protein sequence ID" value="RFU34771.1"/>
    <property type="molecule type" value="Genomic_DNA"/>
</dbReference>
<dbReference type="GO" id="GO:0003676">
    <property type="term" value="F:nucleic acid binding"/>
    <property type="evidence" value="ECO:0007669"/>
    <property type="project" value="InterPro"/>
</dbReference>
<dbReference type="InterPro" id="IPR040151">
    <property type="entry name" value="Gfd2/YDR514C-like"/>
</dbReference>
<feature type="non-terminal residue" evidence="3">
    <location>
        <position position="1"/>
    </location>
</feature>
<dbReference type="OrthoDB" id="5953249at2759"/>
<organism evidence="3 4">
    <name type="scientific">Scytalidium lignicola</name>
    <name type="common">Hyphomycete</name>
    <dbReference type="NCBI Taxonomy" id="5539"/>
    <lineage>
        <taxon>Eukaryota</taxon>
        <taxon>Fungi</taxon>
        <taxon>Dikarya</taxon>
        <taxon>Ascomycota</taxon>
        <taxon>Pezizomycotina</taxon>
        <taxon>Leotiomycetes</taxon>
        <taxon>Leotiomycetes incertae sedis</taxon>
        <taxon>Scytalidium</taxon>
    </lineage>
</organism>
<evidence type="ECO:0000256" key="1">
    <source>
        <dbReference type="SAM" id="MobiDB-lite"/>
    </source>
</evidence>
<evidence type="ECO:0000313" key="3">
    <source>
        <dbReference type="EMBL" id="RFU34771.1"/>
    </source>
</evidence>
<feature type="region of interest" description="Disordered" evidence="1">
    <location>
        <begin position="16"/>
        <end position="49"/>
    </location>
</feature>
<dbReference type="STRING" id="5539.A0A3E2HNY5"/>
<dbReference type="InterPro" id="IPR036397">
    <property type="entry name" value="RNaseH_sf"/>
</dbReference>
<dbReference type="GO" id="GO:0005634">
    <property type="term" value="C:nucleus"/>
    <property type="evidence" value="ECO:0007669"/>
    <property type="project" value="TreeGrafter"/>
</dbReference>
<feature type="compositionally biased region" description="Low complexity" evidence="1">
    <location>
        <begin position="547"/>
        <end position="558"/>
    </location>
</feature>
<dbReference type="AlphaFoldDB" id="A0A3E2HNY5"/>
<dbReference type="OMA" id="CVDVESY"/>
<sequence length="571" mass="63881">MDLTIQRLRDLIGEDDIWEDHSQIKPPTSPVPSAKGPSEKTESSDDEVITRNVIPPKDESGELVHGSHTATKSVSIHSPTRKYQLQMGELAEDTERFCIWQTIKRYPYEFVGTANRERVSQGFFEAAKVYQREWDLFYLYRPHGYGGLGPIILVPTEQFEHFLQTINNELGTALKIPTGGASPRFEVVFDDEGIPRPRYLGNLHNQMPAKKSKKEKKEAARIKKEKSLKYTVDKVRQYLGLLNIGPNIRDVDDVDEYIPMIPSPYDSITASFDLLNITPLEQESVIFICVDVEAWERNLSVITEVGIATLDTEDLKSIPPGENGTNWRNAIRARHFRISEHRDYNNSQFVSGCADRFMFGDSEFVRLSDTPHIISTCFKPPYSKVAGTAEDAENQPKRNIVLVGHDVGADIGFLKKIGYDLTNLSNLTEVVDTAKMWQYHKQENQARSLGVILAELDIRGWNLHNAGNDAVYTLQAMLGIAIQAAVVGEQHPEEKKVEEALNDKPSEGEINVKLSRAVISNPERSESATPAVPVEAQSNPPESGLYETSSEDSSSTGGVPIVNLENQSSQE</sequence>
<dbReference type="InterPro" id="IPR012337">
    <property type="entry name" value="RNaseH-like_sf"/>
</dbReference>
<protein>
    <recommendedName>
        <fullName evidence="2">Gfd2/YDR514C-like C-terminal domain-containing protein</fullName>
    </recommendedName>
</protein>
<evidence type="ECO:0000313" key="4">
    <source>
        <dbReference type="Proteomes" id="UP000258309"/>
    </source>
</evidence>